<reference evidence="2 3" key="1">
    <citation type="journal article" date="2016" name="Nat. Commun.">
        <title>Thousands of microbial genomes shed light on interconnected biogeochemical processes in an aquifer system.</title>
        <authorList>
            <person name="Anantharaman K."/>
            <person name="Brown C.T."/>
            <person name="Hug L.A."/>
            <person name="Sharon I."/>
            <person name="Castelle C.J."/>
            <person name="Probst A.J."/>
            <person name="Thomas B.C."/>
            <person name="Singh A."/>
            <person name="Wilkins M.J."/>
            <person name="Karaoz U."/>
            <person name="Brodie E.L."/>
            <person name="Williams K.H."/>
            <person name="Hubbard S.S."/>
            <person name="Banfield J.F."/>
        </authorList>
    </citation>
    <scope>NUCLEOTIDE SEQUENCE [LARGE SCALE GENOMIC DNA]</scope>
</reference>
<evidence type="ECO:0000313" key="3">
    <source>
        <dbReference type="Proteomes" id="UP000177171"/>
    </source>
</evidence>
<dbReference type="EMBL" id="MHQY01000013">
    <property type="protein sequence ID" value="OHA14139.1"/>
    <property type="molecule type" value="Genomic_DNA"/>
</dbReference>
<proteinExistence type="predicted"/>
<evidence type="ECO:0000256" key="1">
    <source>
        <dbReference type="SAM" id="MobiDB-lite"/>
    </source>
</evidence>
<sequence>MGFMEGGPKPPYNIRQEAREKEKNTETLDKLIEFSRFLGGLDRARIDEAIRNQLHIIKDEIDSAL</sequence>
<gene>
    <name evidence="2" type="ORF">A3G49_02770</name>
</gene>
<accession>A0A1G2LTG5</accession>
<protein>
    <submittedName>
        <fullName evidence="2">Uncharacterized protein</fullName>
    </submittedName>
</protein>
<name>A0A1G2LTG5_9BACT</name>
<organism evidence="2 3">
    <name type="scientific">Candidatus Sungbacteria bacterium RIFCSPLOWO2_12_FULL_41_11</name>
    <dbReference type="NCBI Taxonomy" id="1802286"/>
    <lineage>
        <taxon>Bacteria</taxon>
        <taxon>Candidatus Sungiibacteriota</taxon>
    </lineage>
</organism>
<dbReference type="Proteomes" id="UP000177171">
    <property type="component" value="Unassembled WGS sequence"/>
</dbReference>
<evidence type="ECO:0000313" key="2">
    <source>
        <dbReference type="EMBL" id="OHA14139.1"/>
    </source>
</evidence>
<feature type="compositionally biased region" description="Basic and acidic residues" evidence="1">
    <location>
        <begin position="16"/>
        <end position="25"/>
    </location>
</feature>
<feature type="region of interest" description="Disordered" evidence="1">
    <location>
        <begin position="1"/>
        <end position="25"/>
    </location>
</feature>
<dbReference type="AlphaFoldDB" id="A0A1G2LTG5"/>
<comment type="caution">
    <text evidence="2">The sequence shown here is derived from an EMBL/GenBank/DDBJ whole genome shotgun (WGS) entry which is preliminary data.</text>
</comment>